<dbReference type="RefSeq" id="WP_217779612.1">
    <property type="nucleotide sequence ID" value="NZ_JAHRWL010000002.1"/>
</dbReference>
<dbReference type="Proteomes" id="UP001166293">
    <property type="component" value="Unassembled WGS sequence"/>
</dbReference>
<keyword evidence="2" id="KW-1185">Reference proteome</keyword>
<proteinExistence type="predicted"/>
<evidence type="ECO:0000313" key="2">
    <source>
        <dbReference type="Proteomes" id="UP001166293"/>
    </source>
</evidence>
<accession>A0ABS6NBX8</accession>
<comment type="caution">
    <text evidence="1">The sequence shown here is derived from an EMBL/GenBank/DDBJ whole genome shotgun (WGS) entry which is preliminary data.</text>
</comment>
<sequence length="415" mass="45580">MPSTLTRRLPKFSLPTFHWRTFGARPQPVPAEPPAAATPLRPRIDIAVRAVSPEGEARSRHRNLGRHLARQGAWDDLGAAIREADAARAATPGGLPVAALMADGAASDALDSARLAVRDDDPGQARLAMTDLQDNLADCPDDFGAAAVVARAHVALAEAWDVQARRGKHAAACNDARDRCYETALCLADRFDPFALDSPLLARLRCALLAIDARPQARVADDYEDAIDLDPACPDHMRALGRDLMPDRYGDFEKLDREARRTAARVQDIWGLGGYVWVMLDPLTLDPRAFRRLDAELFIAGMHDILERRGDQHMVNRLAAFCGYSLSGKAIAGSTRARIANCLGWIARDHLREVHPLAWTEARRPGQTEDRPGEDPVSRGKVRALSALAEHFAPQLRDDQRLIFSDAGLNFLRDA</sequence>
<dbReference type="EMBL" id="JAHRWL010000002">
    <property type="protein sequence ID" value="MBV2361288.1"/>
    <property type="molecule type" value="Genomic_DNA"/>
</dbReference>
<name>A0ABS6NBX8_9RHOB</name>
<evidence type="ECO:0000313" key="1">
    <source>
        <dbReference type="EMBL" id="MBV2361288.1"/>
    </source>
</evidence>
<protein>
    <submittedName>
        <fullName evidence="1">Uncharacterized protein</fullName>
    </submittedName>
</protein>
<organism evidence="1 2">
    <name type="scientific">Thalassococcus arenae</name>
    <dbReference type="NCBI Taxonomy" id="2851652"/>
    <lineage>
        <taxon>Bacteria</taxon>
        <taxon>Pseudomonadati</taxon>
        <taxon>Pseudomonadota</taxon>
        <taxon>Alphaproteobacteria</taxon>
        <taxon>Rhodobacterales</taxon>
        <taxon>Roseobacteraceae</taxon>
        <taxon>Thalassococcus</taxon>
    </lineage>
</organism>
<reference evidence="1" key="1">
    <citation type="submission" date="2021-06" db="EMBL/GenBank/DDBJ databases">
        <title>Thalassococcus sp. CAU 1522 isolated from sea sand, Republic of Korea.</title>
        <authorList>
            <person name="Kim W."/>
        </authorList>
    </citation>
    <scope>NUCLEOTIDE SEQUENCE</scope>
    <source>
        <strain evidence="1">CAU 1522</strain>
    </source>
</reference>
<gene>
    <name evidence="1" type="ORF">KUH32_16100</name>
</gene>